<accession>A0A8H7XRZ9</accession>
<dbReference type="AlphaFoldDB" id="A0A8H7XRZ9"/>
<sequence>MFHRATKLVPLYATTTTAVLSTMFRSCTSSGSRAVASSSQFQTQPSAFLHTTSALSSQASKRIGLRNKKLNIANTSKRLAEAAKLRPSVVLGTRPGEEETKWKKCELAQVLVDEEKLYQSTAAKTTRFSVPMVREQGPVGTVHLPQHFGHGVGPAEKQLLFEKLPIATVNMSMSTHSMKAHIASRSLNPQPANPLTQEELFDAESKKELQKSNLLAKALDLRNANAGGIAFENRRRIILAFSTPENPYDTGRTEVQVALITYKIRNLWEHLKRAKRDVANRRGLTKLVHQRAKLLRYLKGVSRDRYETLLEQLALDPESVEGELVL</sequence>
<evidence type="ECO:0000256" key="1">
    <source>
        <dbReference type="ARBA" id="ARBA00008434"/>
    </source>
</evidence>
<protein>
    <recommendedName>
        <fullName evidence="5">S15/NS1 RNA-binding domain-containing protein</fullName>
    </recommendedName>
</protein>
<dbReference type="GO" id="GO:0006412">
    <property type="term" value="P:translation"/>
    <property type="evidence" value="ECO:0007669"/>
    <property type="project" value="InterPro"/>
</dbReference>
<proteinExistence type="inferred from homology"/>
<keyword evidence="3" id="KW-0687">Ribonucleoprotein</keyword>
<reference evidence="4" key="1">
    <citation type="submission" date="2021-02" db="EMBL/GenBank/DDBJ databases">
        <title>Psilocybe cubensis genome.</title>
        <authorList>
            <person name="Mckernan K.J."/>
            <person name="Crawford S."/>
            <person name="Trippe A."/>
            <person name="Kane L.T."/>
            <person name="Mclaughlin S."/>
        </authorList>
    </citation>
    <scope>NUCLEOTIDE SEQUENCE [LARGE SCALE GENOMIC DNA]</scope>
    <source>
        <strain evidence="4">MGC-MH-2018</strain>
    </source>
</reference>
<dbReference type="PANTHER" id="PTHR23321">
    <property type="entry name" value="RIBOSOMAL PROTEIN S15, BACTERIAL AND ORGANELLAR"/>
    <property type="match status" value="1"/>
</dbReference>
<dbReference type="SMART" id="SM01387">
    <property type="entry name" value="Ribosomal_S15"/>
    <property type="match status" value="1"/>
</dbReference>
<dbReference type="GO" id="GO:0003735">
    <property type="term" value="F:structural constituent of ribosome"/>
    <property type="evidence" value="ECO:0007669"/>
    <property type="project" value="InterPro"/>
</dbReference>
<dbReference type="NCBIfam" id="TIGR00952">
    <property type="entry name" value="S15_bact"/>
    <property type="match status" value="1"/>
</dbReference>
<dbReference type="InterPro" id="IPR009068">
    <property type="entry name" value="uS15_NS1_RNA-bd_sf"/>
</dbReference>
<dbReference type="GO" id="GO:0005840">
    <property type="term" value="C:ribosome"/>
    <property type="evidence" value="ECO:0007669"/>
    <property type="project" value="UniProtKB-KW"/>
</dbReference>
<dbReference type="Gene3D" id="1.10.287.10">
    <property type="entry name" value="S15/NS1, RNA-binding"/>
    <property type="match status" value="1"/>
</dbReference>
<organism evidence="4">
    <name type="scientific">Psilocybe cubensis</name>
    <name type="common">Psychedelic mushroom</name>
    <name type="synonym">Stropharia cubensis</name>
    <dbReference type="NCBI Taxonomy" id="181762"/>
    <lineage>
        <taxon>Eukaryota</taxon>
        <taxon>Fungi</taxon>
        <taxon>Dikarya</taxon>
        <taxon>Basidiomycota</taxon>
        <taxon>Agaricomycotina</taxon>
        <taxon>Agaricomycetes</taxon>
        <taxon>Agaricomycetidae</taxon>
        <taxon>Agaricales</taxon>
        <taxon>Agaricineae</taxon>
        <taxon>Strophariaceae</taxon>
        <taxon>Psilocybe</taxon>
    </lineage>
</organism>
<dbReference type="InterPro" id="IPR005290">
    <property type="entry name" value="Ribosomal_uS15_bac-type"/>
</dbReference>
<dbReference type="CDD" id="cd00353">
    <property type="entry name" value="Ribosomal_S15p_S13e"/>
    <property type="match status" value="1"/>
</dbReference>
<comment type="caution">
    <text evidence="4">The sequence shown here is derived from an EMBL/GenBank/DDBJ whole genome shotgun (WGS) entry which is preliminary data.</text>
</comment>
<dbReference type="EMBL" id="JAFIQS010000011">
    <property type="protein sequence ID" value="KAG5164653.1"/>
    <property type="molecule type" value="Genomic_DNA"/>
</dbReference>
<name>A0A8H7XRZ9_PSICU</name>
<dbReference type="GO" id="GO:1990904">
    <property type="term" value="C:ribonucleoprotein complex"/>
    <property type="evidence" value="ECO:0007669"/>
    <property type="project" value="UniProtKB-KW"/>
</dbReference>
<dbReference type="GO" id="GO:0005737">
    <property type="term" value="C:cytoplasm"/>
    <property type="evidence" value="ECO:0007669"/>
    <property type="project" value="UniProtKB-ARBA"/>
</dbReference>
<comment type="similarity">
    <text evidence="1">Belongs to the universal ribosomal protein uS15 family.</text>
</comment>
<gene>
    <name evidence="4" type="ORF">JR316_010294</name>
</gene>
<dbReference type="InterPro" id="IPR000589">
    <property type="entry name" value="Ribosomal_uS15"/>
</dbReference>
<dbReference type="HAMAP" id="MF_01343_B">
    <property type="entry name" value="Ribosomal_uS15_B"/>
    <property type="match status" value="1"/>
</dbReference>
<evidence type="ECO:0000256" key="3">
    <source>
        <dbReference type="ARBA" id="ARBA00023274"/>
    </source>
</evidence>
<dbReference type="PANTHER" id="PTHR23321:SF26">
    <property type="entry name" value="SMALL RIBOSOMAL SUBUNIT PROTEIN US15M"/>
    <property type="match status" value="1"/>
</dbReference>
<dbReference type="PROSITE" id="PS00362">
    <property type="entry name" value="RIBOSOMAL_S15"/>
    <property type="match status" value="1"/>
</dbReference>
<evidence type="ECO:0008006" key="5">
    <source>
        <dbReference type="Google" id="ProtNLM"/>
    </source>
</evidence>
<keyword evidence="2" id="KW-0689">Ribosomal protein</keyword>
<dbReference type="SUPFAM" id="SSF47060">
    <property type="entry name" value="S15/NS1 RNA-binding domain"/>
    <property type="match status" value="1"/>
</dbReference>
<evidence type="ECO:0000313" key="4">
    <source>
        <dbReference type="EMBL" id="KAG5164653.1"/>
    </source>
</evidence>
<dbReference type="Pfam" id="PF00312">
    <property type="entry name" value="Ribosomal_S15"/>
    <property type="match status" value="1"/>
</dbReference>
<evidence type="ECO:0000256" key="2">
    <source>
        <dbReference type="ARBA" id="ARBA00022980"/>
    </source>
</evidence>